<sequence length="136" mass="15016">MTSTEPHPSEHPSTTPTTAPSSVQTSHTPAHHTVAAVPTSDNGVIFDVRPLIAVTWSTAILSIILVVAAFQKTDALTFVSLYMHMRRAWLVQILFFLSFCGSITGYAAWRQSGKMLLLVPTLINLVYFIPLLFQIF</sequence>
<keyword evidence="2" id="KW-1133">Transmembrane helix</keyword>
<dbReference type="RefSeq" id="WP_094726888.1">
    <property type="nucleotide sequence ID" value="NZ_JBHLWS010000009.1"/>
</dbReference>
<feature type="region of interest" description="Disordered" evidence="1">
    <location>
        <begin position="1"/>
        <end position="26"/>
    </location>
</feature>
<dbReference type="Proteomes" id="UP000243657">
    <property type="component" value="Unassembled WGS sequence"/>
</dbReference>
<dbReference type="EMBL" id="MWWT01000008">
    <property type="protein sequence ID" value="OZG53700.1"/>
    <property type="molecule type" value="Genomic_DNA"/>
</dbReference>
<accession>A0A261F3L1</accession>
<evidence type="ECO:0000256" key="2">
    <source>
        <dbReference type="SAM" id="Phobius"/>
    </source>
</evidence>
<reference evidence="3 4" key="1">
    <citation type="journal article" date="2017" name="BMC Genomics">
        <title>Comparative genomic and phylogenomic analyses of the Bifidobacteriaceae family.</title>
        <authorList>
            <person name="Lugli G.A."/>
            <person name="Milani C."/>
            <person name="Turroni F."/>
            <person name="Duranti S."/>
            <person name="Mancabelli L."/>
            <person name="Mangifesta M."/>
            <person name="Ferrario C."/>
            <person name="Modesto M."/>
            <person name="Mattarelli P."/>
            <person name="Jiri K."/>
            <person name="van Sinderen D."/>
            <person name="Ventura M."/>
        </authorList>
    </citation>
    <scope>NUCLEOTIDE SEQUENCE [LARGE SCALE GENOMIC DNA]</scope>
    <source>
        <strain evidence="3 4">DSM 24762</strain>
    </source>
</reference>
<feature type="transmembrane region" description="Helical" evidence="2">
    <location>
        <begin position="51"/>
        <end position="70"/>
    </location>
</feature>
<feature type="transmembrane region" description="Helical" evidence="2">
    <location>
        <begin position="90"/>
        <end position="109"/>
    </location>
</feature>
<name>A0A261F3L1_9BIFI</name>
<evidence type="ECO:0000313" key="4">
    <source>
        <dbReference type="Proteomes" id="UP000243657"/>
    </source>
</evidence>
<feature type="transmembrane region" description="Helical" evidence="2">
    <location>
        <begin position="115"/>
        <end position="133"/>
    </location>
</feature>
<keyword evidence="2" id="KW-0472">Membrane</keyword>
<protein>
    <submittedName>
        <fullName evidence="3">Uncharacterized protein</fullName>
    </submittedName>
</protein>
<keyword evidence="2" id="KW-0812">Transmembrane</keyword>
<proteinExistence type="predicted"/>
<evidence type="ECO:0000313" key="3">
    <source>
        <dbReference type="EMBL" id="OZG53700.1"/>
    </source>
</evidence>
<gene>
    <name evidence="3" type="ORF">ALMA_1265</name>
</gene>
<feature type="compositionally biased region" description="Low complexity" evidence="1">
    <location>
        <begin position="1"/>
        <end position="22"/>
    </location>
</feature>
<evidence type="ECO:0000256" key="1">
    <source>
        <dbReference type="SAM" id="MobiDB-lite"/>
    </source>
</evidence>
<comment type="caution">
    <text evidence="3">The sequence shown here is derived from an EMBL/GenBank/DDBJ whole genome shotgun (WGS) entry which is preliminary data.</text>
</comment>
<dbReference type="AlphaFoldDB" id="A0A261F3L1"/>
<keyword evidence="4" id="KW-1185">Reference proteome</keyword>
<organism evidence="3 4">
    <name type="scientific">Alloscardovia macacae</name>
    <dbReference type="NCBI Taxonomy" id="1160091"/>
    <lineage>
        <taxon>Bacteria</taxon>
        <taxon>Bacillati</taxon>
        <taxon>Actinomycetota</taxon>
        <taxon>Actinomycetes</taxon>
        <taxon>Bifidobacteriales</taxon>
        <taxon>Bifidobacteriaceae</taxon>
        <taxon>Alloscardovia</taxon>
    </lineage>
</organism>